<dbReference type="HOGENOM" id="CLU_3235271_0_0_9"/>
<evidence type="ECO:0000256" key="1">
    <source>
        <dbReference type="SAM" id="Phobius"/>
    </source>
</evidence>
<protein>
    <submittedName>
        <fullName evidence="2">Uncharacterized protein</fullName>
    </submittedName>
</protein>
<keyword evidence="3" id="KW-1185">Reference proteome</keyword>
<keyword evidence="1" id="KW-0472">Membrane</keyword>
<proteinExistence type="predicted"/>
<evidence type="ECO:0000313" key="3">
    <source>
        <dbReference type="Proteomes" id="UP000004625"/>
    </source>
</evidence>
<evidence type="ECO:0000313" key="2">
    <source>
        <dbReference type="EMBL" id="EHL99534.1"/>
    </source>
</evidence>
<dbReference type="EMBL" id="AGEY01000042">
    <property type="protein sequence ID" value="EHL99534.1"/>
    <property type="molecule type" value="Genomic_DNA"/>
</dbReference>
<dbReference type="PATRIC" id="fig|797515.3.peg.866"/>
<keyword evidence="1" id="KW-0812">Transmembrane</keyword>
<reference evidence="2 3" key="1">
    <citation type="submission" date="2011-09" db="EMBL/GenBank/DDBJ databases">
        <authorList>
            <person name="Weinstock G."/>
            <person name="Sodergren E."/>
            <person name="Clifton S."/>
            <person name="Fulton L."/>
            <person name="Fulton B."/>
            <person name="Courtney L."/>
            <person name="Fronick C."/>
            <person name="Harrison M."/>
            <person name="Strong C."/>
            <person name="Farmer C."/>
            <person name="Delahaunty K."/>
            <person name="Markovic C."/>
            <person name="Hall O."/>
            <person name="Minx P."/>
            <person name="Tomlinson C."/>
            <person name="Mitreva M."/>
            <person name="Hou S."/>
            <person name="Chen J."/>
            <person name="Wollam A."/>
            <person name="Pepin K.H."/>
            <person name="Johnson M."/>
            <person name="Bhonagiri V."/>
            <person name="Zhang X."/>
            <person name="Suruliraj S."/>
            <person name="Warren W."/>
            <person name="Chinwalla A."/>
            <person name="Mardis E.R."/>
            <person name="Wilson R.K."/>
        </authorList>
    </citation>
    <scope>NUCLEOTIDE SEQUENCE [LARGE SCALE GENOMIC DNA]</scope>
    <source>
        <strain evidence="2 3">F0439</strain>
    </source>
</reference>
<sequence>MAAPKPFLWRFGNEWFLYAVWFGPGFNLTADFPNLFVKSVNFA</sequence>
<name>G9ZMI6_9LACO</name>
<accession>G9ZMI6</accession>
<keyword evidence="1" id="KW-1133">Transmembrane helix</keyword>
<dbReference type="Proteomes" id="UP000004625">
    <property type="component" value="Unassembled WGS sequence"/>
</dbReference>
<gene>
    <name evidence="2" type="ORF">HMPREF9103_00935</name>
</gene>
<dbReference type="STRING" id="797515.HMPREF9103_00935"/>
<comment type="caution">
    <text evidence="2">The sequence shown here is derived from an EMBL/GenBank/DDBJ whole genome shotgun (WGS) entry which is preliminary data.</text>
</comment>
<organism evidence="2 3">
    <name type="scientific">Lentilactobacillus parafarraginis F0439</name>
    <dbReference type="NCBI Taxonomy" id="797515"/>
    <lineage>
        <taxon>Bacteria</taxon>
        <taxon>Bacillati</taxon>
        <taxon>Bacillota</taxon>
        <taxon>Bacilli</taxon>
        <taxon>Lactobacillales</taxon>
        <taxon>Lactobacillaceae</taxon>
        <taxon>Lentilactobacillus</taxon>
    </lineage>
</organism>
<feature type="transmembrane region" description="Helical" evidence="1">
    <location>
        <begin position="15"/>
        <end position="37"/>
    </location>
</feature>
<dbReference type="AlphaFoldDB" id="G9ZMI6"/>